<protein>
    <recommendedName>
        <fullName evidence="6">Cysteine-rich domain-containing protein</fullName>
    </recommendedName>
</protein>
<dbReference type="Pfam" id="PF02754">
    <property type="entry name" value="CCG"/>
    <property type="match status" value="1"/>
</dbReference>
<proteinExistence type="predicted"/>
<organism evidence="7 8">
    <name type="scientific">Paenibacillus beijingensis</name>
    <dbReference type="NCBI Taxonomy" id="1126833"/>
    <lineage>
        <taxon>Bacteria</taxon>
        <taxon>Bacillati</taxon>
        <taxon>Bacillota</taxon>
        <taxon>Bacilli</taxon>
        <taxon>Bacillales</taxon>
        <taxon>Paenibacillaceae</taxon>
        <taxon>Paenibacillus</taxon>
    </lineage>
</organism>
<dbReference type="Proteomes" id="UP000032633">
    <property type="component" value="Chromosome"/>
</dbReference>
<keyword evidence="4" id="KW-0408">Iron</keyword>
<dbReference type="GO" id="GO:0051539">
    <property type="term" value="F:4 iron, 4 sulfur cluster binding"/>
    <property type="evidence" value="ECO:0007669"/>
    <property type="project" value="UniProtKB-KW"/>
</dbReference>
<dbReference type="GO" id="GO:0016491">
    <property type="term" value="F:oxidoreductase activity"/>
    <property type="evidence" value="ECO:0007669"/>
    <property type="project" value="UniProtKB-ARBA"/>
</dbReference>
<keyword evidence="8" id="KW-1185">Reference proteome</keyword>
<evidence type="ECO:0000256" key="2">
    <source>
        <dbReference type="ARBA" id="ARBA00022723"/>
    </source>
</evidence>
<name>A0A0D5NK09_9BACL</name>
<keyword evidence="1" id="KW-0004">4Fe-4S</keyword>
<dbReference type="HOGENOM" id="CLU_2181245_0_0_9"/>
<dbReference type="PANTHER" id="PTHR32479:SF17">
    <property type="entry name" value="GLYCOLATE OXIDASE IRON-SULFUR SUBUNIT"/>
    <property type="match status" value="1"/>
</dbReference>
<accession>A0A0D5NK09</accession>
<reference evidence="8" key="2">
    <citation type="submission" date="2015-03" db="EMBL/GenBank/DDBJ databases">
        <title>Genome sequence of Paenibacillus beijingensis strain DSM 24997T.</title>
        <authorList>
            <person name="Kwak Y."/>
            <person name="Shin J.-H."/>
        </authorList>
    </citation>
    <scope>NUCLEOTIDE SEQUENCE [LARGE SCALE GENOMIC DNA]</scope>
    <source>
        <strain evidence="8">DSM 24997</strain>
    </source>
</reference>
<evidence type="ECO:0000313" key="7">
    <source>
        <dbReference type="EMBL" id="AJY75601.1"/>
    </source>
</evidence>
<dbReference type="EMBL" id="CP011058">
    <property type="protein sequence ID" value="AJY75601.1"/>
    <property type="molecule type" value="Genomic_DNA"/>
</dbReference>
<dbReference type="GO" id="GO:0046872">
    <property type="term" value="F:metal ion binding"/>
    <property type="evidence" value="ECO:0007669"/>
    <property type="project" value="UniProtKB-KW"/>
</dbReference>
<sequence length="109" mass="12461">MIDISDLLVRYVMEPQNTDEGDPAVNQVAAESDSGPVRITYQDSYHLRYVMHASDAPRRLMRRISGVEFIEMKEADRCCGSAGMYNLTQPEMVGQILEHKMEHARSTIW</sequence>
<evidence type="ECO:0000256" key="5">
    <source>
        <dbReference type="ARBA" id="ARBA00023014"/>
    </source>
</evidence>
<keyword evidence="3" id="KW-0677">Repeat</keyword>
<reference evidence="7 8" key="1">
    <citation type="journal article" date="2015" name="J. Biotechnol.">
        <title>Complete genome sequence of Paenibacillus beijingensis 7188(T) (=DSM 24997(T)), a novel rhizobacterium from jujube garden soil.</title>
        <authorList>
            <person name="Kwak Y."/>
            <person name="Shin J.H."/>
        </authorList>
    </citation>
    <scope>NUCLEOTIDE SEQUENCE [LARGE SCALE GENOMIC DNA]</scope>
    <source>
        <strain evidence="7 8">DSM 24997</strain>
    </source>
</reference>
<gene>
    <name evidence="7" type="ORF">VN24_14845</name>
</gene>
<dbReference type="PANTHER" id="PTHR32479">
    <property type="entry name" value="GLYCOLATE OXIDASE IRON-SULFUR SUBUNIT"/>
    <property type="match status" value="1"/>
</dbReference>
<dbReference type="PATRIC" id="fig|1126833.4.peg.3251"/>
<dbReference type="InterPro" id="IPR004017">
    <property type="entry name" value="Cys_rich_dom"/>
</dbReference>
<evidence type="ECO:0000259" key="6">
    <source>
        <dbReference type="Pfam" id="PF02754"/>
    </source>
</evidence>
<evidence type="ECO:0000256" key="1">
    <source>
        <dbReference type="ARBA" id="ARBA00022485"/>
    </source>
</evidence>
<feature type="domain" description="Cysteine-rich" evidence="6">
    <location>
        <begin position="49"/>
        <end position="106"/>
    </location>
</feature>
<dbReference type="AlphaFoldDB" id="A0A0D5NK09"/>
<evidence type="ECO:0000313" key="8">
    <source>
        <dbReference type="Proteomes" id="UP000032633"/>
    </source>
</evidence>
<dbReference type="STRING" id="1126833.VN24_14845"/>
<dbReference type="KEGG" id="pbj:VN24_14845"/>
<evidence type="ECO:0000256" key="3">
    <source>
        <dbReference type="ARBA" id="ARBA00022737"/>
    </source>
</evidence>
<keyword evidence="2" id="KW-0479">Metal-binding</keyword>
<evidence type="ECO:0000256" key="4">
    <source>
        <dbReference type="ARBA" id="ARBA00023004"/>
    </source>
</evidence>
<keyword evidence="5" id="KW-0411">Iron-sulfur</keyword>